<keyword evidence="6 8" id="KW-0408">Iron</keyword>
<evidence type="ECO:0000256" key="5">
    <source>
        <dbReference type="ARBA" id="ARBA00023002"/>
    </source>
</evidence>
<feature type="transmembrane region" description="Helical" evidence="10">
    <location>
        <begin position="7"/>
        <end position="29"/>
    </location>
</feature>
<dbReference type="InterPro" id="IPR001128">
    <property type="entry name" value="Cyt_P450"/>
</dbReference>
<organism evidence="11 12">
    <name type="scientific">Crepidotus variabilis</name>
    <dbReference type="NCBI Taxonomy" id="179855"/>
    <lineage>
        <taxon>Eukaryota</taxon>
        <taxon>Fungi</taxon>
        <taxon>Dikarya</taxon>
        <taxon>Basidiomycota</taxon>
        <taxon>Agaricomycotina</taxon>
        <taxon>Agaricomycetes</taxon>
        <taxon>Agaricomycetidae</taxon>
        <taxon>Agaricales</taxon>
        <taxon>Agaricineae</taxon>
        <taxon>Crepidotaceae</taxon>
        <taxon>Crepidotus</taxon>
    </lineage>
</organism>
<evidence type="ECO:0000256" key="8">
    <source>
        <dbReference type="PIRSR" id="PIRSR602401-1"/>
    </source>
</evidence>
<dbReference type="GO" id="GO:0020037">
    <property type="term" value="F:heme binding"/>
    <property type="evidence" value="ECO:0007669"/>
    <property type="project" value="InterPro"/>
</dbReference>
<evidence type="ECO:0000256" key="1">
    <source>
        <dbReference type="ARBA" id="ARBA00001971"/>
    </source>
</evidence>
<dbReference type="Gene3D" id="1.10.630.10">
    <property type="entry name" value="Cytochrome P450"/>
    <property type="match status" value="1"/>
</dbReference>
<evidence type="ECO:0000256" key="3">
    <source>
        <dbReference type="ARBA" id="ARBA00022617"/>
    </source>
</evidence>
<comment type="cofactor">
    <cofactor evidence="1 8">
        <name>heme</name>
        <dbReference type="ChEBI" id="CHEBI:30413"/>
    </cofactor>
</comment>
<accession>A0A9P6EKW3</accession>
<comment type="caution">
    <text evidence="11">The sequence shown here is derived from an EMBL/GenBank/DDBJ whole genome shotgun (WGS) entry which is preliminary data.</text>
</comment>
<proteinExistence type="inferred from homology"/>
<keyword evidence="12" id="KW-1185">Reference proteome</keyword>
<keyword evidence="3 8" id="KW-0349">Heme</keyword>
<dbReference type="PANTHER" id="PTHR24287">
    <property type="entry name" value="P450, PUTATIVE (EUROFUNG)-RELATED"/>
    <property type="match status" value="1"/>
</dbReference>
<evidence type="ECO:0000313" key="12">
    <source>
        <dbReference type="Proteomes" id="UP000807306"/>
    </source>
</evidence>
<dbReference type="InterPro" id="IPR017972">
    <property type="entry name" value="Cyt_P450_CS"/>
</dbReference>
<feature type="transmembrane region" description="Helical" evidence="10">
    <location>
        <begin position="35"/>
        <end position="56"/>
    </location>
</feature>
<reference evidence="11" key="1">
    <citation type="submission" date="2020-11" db="EMBL/GenBank/DDBJ databases">
        <authorList>
            <consortium name="DOE Joint Genome Institute"/>
            <person name="Ahrendt S."/>
            <person name="Riley R."/>
            <person name="Andreopoulos W."/>
            <person name="Labutti K."/>
            <person name="Pangilinan J."/>
            <person name="Ruiz-Duenas F.J."/>
            <person name="Barrasa J.M."/>
            <person name="Sanchez-Garcia M."/>
            <person name="Camarero S."/>
            <person name="Miyauchi S."/>
            <person name="Serrano A."/>
            <person name="Linde D."/>
            <person name="Babiker R."/>
            <person name="Drula E."/>
            <person name="Ayuso-Fernandez I."/>
            <person name="Pacheco R."/>
            <person name="Padilla G."/>
            <person name="Ferreira P."/>
            <person name="Barriuso J."/>
            <person name="Kellner H."/>
            <person name="Castanera R."/>
            <person name="Alfaro M."/>
            <person name="Ramirez L."/>
            <person name="Pisabarro A.G."/>
            <person name="Kuo A."/>
            <person name="Tritt A."/>
            <person name="Lipzen A."/>
            <person name="He G."/>
            <person name="Yan M."/>
            <person name="Ng V."/>
            <person name="Cullen D."/>
            <person name="Martin F."/>
            <person name="Rosso M.-N."/>
            <person name="Henrissat B."/>
            <person name="Hibbett D."/>
            <person name="Martinez A.T."/>
            <person name="Grigoriev I.V."/>
        </authorList>
    </citation>
    <scope>NUCLEOTIDE SEQUENCE</scope>
    <source>
        <strain evidence="11">CBS 506.95</strain>
    </source>
</reference>
<keyword evidence="10" id="KW-0472">Membrane</keyword>
<evidence type="ECO:0000256" key="6">
    <source>
        <dbReference type="ARBA" id="ARBA00023004"/>
    </source>
</evidence>
<dbReference type="PRINTS" id="PR00385">
    <property type="entry name" value="P450"/>
</dbReference>
<sequence length="590" mass="67473">MTSLSVGVAYLLSLIPYFAVPSIIVYSSLRATGHILNFNIPTWALFISTTVARPLLTSFRHRYQYYQDAKAAERLGARLVPHNPEHALTVVKKALKSITDEFPGGLMHNWSLQHGHSFTIDRLSSRTIISSDPDLVKAMLATQFDSFEKGREFTGQMNSLLGNGIFNVDGEMWKFHRAMTRPFFTRERISDFETYDRNCETSMNLAKIRLRQGEPVEFQDLAARFTLDSATEFLCGHNVGSLGAGLPYPPSSPHQLAPELTSHPSNVFVRAFALGQHLAASRTALAEDWPIAELLGDKVVPWRRVMDDFTGPLMEVALRKWRNQEKEKYMSGKVNAGDEKDEDLNLLAYLVRHTQDPKILKDELVNLMVAGRDTTACLLTYSLYMISQHPAVEDRLREEIYEKAGTSGTPNYEHMREMKYMRAFLNEVLRLYPPVPNNVRRSNVPVLVPPKVPGEKPFYIPANTSILYSVINIHRRTDLWGPDALEFDPMRFIDSRVNKYITPNPYIFCPFNAGPRICLGQQFAYHEATFFLVRLLQRFKKFKLDDRYNVSPPDHWKTSNEGTKKKEKIHSLSDLTMYVKGGLWVQMEEI</sequence>
<dbReference type="PANTHER" id="PTHR24287:SF1">
    <property type="entry name" value="P450, PUTATIVE (EUROFUNG)-RELATED"/>
    <property type="match status" value="1"/>
</dbReference>
<dbReference type="Proteomes" id="UP000807306">
    <property type="component" value="Unassembled WGS sequence"/>
</dbReference>
<dbReference type="GO" id="GO:0016705">
    <property type="term" value="F:oxidoreductase activity, acting on paired donors, with incorporation or reduction of molecular oxygen"/>
    <property type="evidence" value="ECO:0007669"/>
    <property type="project" value="InterPro"/>
</dbReference>
<dbReference type="InterPro" id="IPR002401">
    <property type="entry name" value="Cyt_P450_E_grp-I"/>
</dbReference>
<evidence type="ECO:0000256" key="10">
    <source>
        <dbReference type="SAM" id="Phobius"/>
    </source>
</evidence>
<dbReference type="PROSITE" id="PS00086">
    <property type="entry name" value="CYTOCHROME_P450"/>
    <property type="match status" value="1"/>
</dbReference>
<comment type="similarity">
    <text evidence="2 9">Belongs to the cytochrome P450 family.</text>
</comment>
<name>A0A9P6EKW3_9AGAR</name>
<dbReference type="SUPFAM" id="SSF48264">
    <property type="entry name" value="Cytochrome P450"/>
    <property type="match status" value="1"/>
</dbReference>
<keyword evidence="10" id="KW-0812">Transmembrane</keyword>
<evidence type="ECO:0000256" key="7">
    <source>
        <dbReference type="ARBA" id="ARBA00023033"/>
    </source>
</evidence>
<gene>
    <name evidence="11" type="ORF">CPB83DRAFT_849949</name>
</gene>
<dbReference type="InterPro" id="IPR036396">
    <property type="entry name" value="Cyt_P450_sf"/>
</dbReference>
<evidence type="ECO:0000256" key="4">
    <source>
        <dbReference type="ARBA" id="ARBA00022723"/>
    </source>
</evidence>
<keyword evidence="7 9" id="KW-0503">Monooxygenase</keyword>
<evidence type="ECO:0000256" key="9">
    <source>
        <dbReference type="RuleBase" id="RU000461"/>
    </source>
</evidence>
<dbReference type="PRINTS" id="PR00463">
    <property type="entry name" value="EP450I"/>
</dbReference>
<protein>
    <submittedName>
        <fullName evidence="11">Cytochrome P450 monooxygenase pc-3</fullName>
    </submittedName>
</protein>
<evidence type="ECO:0000313" key="11">
    <source>
        <dbReference type="EMBL" id="KAF9530970.1"/>
    </source>
</evidence>
<evidence type="ECO:0000256" key="2">
    <source>
        <dbReference type="ARBA" id="ARBA00010617"/>
    </source>
</evidence>
<keyword evidence="4 8" id="KW-0479">Metal-binding</keyword>
<feature type="binding site" description="axial binding residue" evidence="8">
    <location>
        <position position="518"/>
    </location>
    <ligand>
        <name>heme</name>
        <dbReference type="ChEBI" id="CHEBI:30413"/>
    </ligand>
    <ligandPart>
        <name>Fe</name>
        <dbReference type="ChEBI" id="CHEBI:18248"/>
    </ligandPart>
</feature>
<keyword evidence="10" id="KW-1133">Transmembrane helix</keyword>
<dbReference type="AlphaFoldDB" id="A0A9P6EKW3"/>
<dbReference type="EMBL" id="MU157837">
    <property type="protein sequence ID" value="KAF9530970.1"/>
    <property type="molecule type" value="Genomic_DNA"/>
</dbReference>
<dbReference type="OrthoDB" id="1470350at2759"/>
<dbReference type="GO" id="GO:0005506">
    <property type="term" value="F:iron ion binding"/>
    <property type="evidence" value="ECO:0007669"/>
    <property type="project" value="InterPro"/>
</dbReference>
<dbReference type="InterPro" id="IPR047146">
    <property type="entry name" value="Cyt_P450_E_CYP52_fungi"/>
</dbReference>
<dbReference type="Pfam" id="PF00067">
    <property type="entry name" value="p450"/>
    <property type="match status" value="1"/>
</dbReference>
<keyword evidence="5 9" id="KW-0560">Oxidoreductase</keyword>
<dbReference type="GO" id="GO:0004497">
    <property type="term" value="F:monooxygenase activity"/>
    <property type="evidence" value="ECO:0007669"/>
    <property type="project" value="UniProtKB-KW"/>
</dbReference>